<dbReference type="CDD" id="cd00085">
    <property type="entry name" value="HNHc"/>
    <property type="match status" value="1"/>
</dbReference>
<name>A0A933SDF0_UNCEI</name>
<dbReference type="EMBL" id="JACRIW010000090">
    <property type="protein sequence ID" value="MBI5170344.1"/>
    <property type="molecule type" value="Genomic_DNA"/>
</dbReference>
<sequence length="367" mass="40211">MNERIDVSRWSDAELERGFAERVKRDRVLTAEVLVFLGEMIARRLFGPAGYSSMYQYCVRHCGMSADVAFKWTRAARMARRFPAILDMVEDGRLHLTAITMLAPRLDSSTAPWLLPAAASKSMRELRRLLASHWPQPDAPAAIKPIAARREAVPLSSEQEPAASGGGAAPPAGGAPTQSQELAARPVLFSETDVRPQGESSPPAIPKEPTAKYLLQCTLDEEAVELLERARSLALPGAHAEVAAVLKAALRDHLEQQEKRKFAATERPRAARRSHAGGASRGIPAQVRREVWKRDDGRCTFVGTDGICCGARAGLEFDHILPVARGGESIVANVRLRCRTHNQVEADRVFGRAFMDRKRDAAQGARS</sequence>
<feature type="domain" description="HNH nuclease" evidence="2">
    <location>
        <begin position="286"/>
        <end position="343"/>
    </location>
</feature>
<gene>
    <name evidence="3" type="ORF">HZA61_12720</name>
</gene>
<keyword evidence="3" id="KW-0255">Endonuclease</keyword>
<keyword evidence="3" id="KW-0540">Nuclease</keyword>
<dbReference type="Gene3D" id="1.10.30.50">
    <property type="match status" value="1"/>
</dbReference>
<evidence type="ECO:0000313" key="4">
    <source>
        <dbReference type="Proteomes" id="UP000696931"/>
    </source>
</evidence>
<evidence type="ECO:0000259" key="2">
    <source>
        <dbReference type="SMART" id="SM00507"/>
    </source>
</evidence>
<evidence type="ECO:0000313" key="3">
    <source>
        <dbReference type="EMBL" id="MBI5170344.1"/>
    </source>
</evidence>
<dbReference type="SMART" id="SM00507">
    <property type="entry name" value="HNHc"/>
    <property type="match status" value="1"/>
</dbReference>
<organism evidence="3 4">
    <name type="scientific">Eiseniibacteriota bacterium</name>
    <dbReference type="NCBI Taxonomy" id="2212470"/>
    <lineage>
        <taxon>Bacteria</taxon>
        <taxon>Candidatus Eiseniibacteriota</taxon>
    </lineage>
</organism>
<proteinExistence type="predicted"/>
<feature type="region of interest" description="Disordered" evidence="1">
    <location>
        <begin position="151"/>
        <end position="180"/>
    </location>
</feature>
<feature type="compositionally biased region" description="Basic and acidic residues" evidence="1">
    <location>
        <begin position="259"/>
        <end position="269"/>
    </location>
</feature>
<dbReference type="AlphaFoldDB" id="A0A933SDF0"/>
<dbReference type="GO" id="GO:0004519">
    <property type="term" value="F:endonuclease activity"/>
    <property type="evidence" value="ECO:0007669"/>
    <property type="project" value="UniProtKB-KW"/>
</dbReference>
<dbReference type="Proteomes" id="UP000696931">
    <property type="component" value="Unassembled WGS sequence"/>
</dbReference>
<dbReference type="InterPro" id="IPR003615">
    <property type="entry name" value="HNH_nuc"/>
</dbReference>
<protein>
    <submittedName>
        <fullName evidence="3">HNH endonuclease</fullName>
    </submittedName>
</protein>
<reference evidence="3" key="1">
    <citation type="submission" date="2020-07" db="EMBL/GenBank/DDBJ databases">
        <title>Huge and variable diversity of episymbiotic CPR bacteria and DPANN archaea in groundwater ecosystems.</title>
        <authorList>
            <person name="He C.Y."/>
            <person name="Keren R."/>
            <person name="Whittaker M."/>
            <person name="Farag I.F."/>
            <person name="Doudna J."/>
            <person name="Cate J.H.D."/>
            <person name="Banfield J.F."/>
        </authorList>
    </citation>
    <scope>NUCLEOTIDE SEQUENCE</scope>
    <source>
        <strain evidence="3">NC_groundwater_1813_Pr3_B-0.1um_71_17</strain>
    </source>
</reference>
<comment type="caution">
    <text evidence="3">The sequence shown here is derived from an EMBL/GenBank/DDBJ whole genome shotgun (WGS) entry which is preliminary data.</text>
</comment>
<accession>A0A933SDF0</accession>
<keyword evidence="3" id="KW-0378">Hydrolase</keyword>
<evidence type="ECO:0000256" key="1">
    <source>
        <dbReference type="SAM" id="MobiDB-lite"/>
    </source>
</evidence>
<feature type="region of interest" description="Disordered" evidence="1">
    <location>
        <begin position="259"/>
        <end position="282"/>
    </location>
</feature>